<evidence type="ECO:0000256" key="4">
    <source>
        <dbReference type="ARBA" id="ARBA00001946"/>
    </source>
</evidence>
<dbReference type="SUPFAM" id="SSF52518">
    <property type="entry name" value="Thiamin diphosphate-binding fold (THDP-binding)"/>
    <property type="match status" value="2"/>
</dbReference>
<dbReference type="InterPro" id="IPR005475">
    <property type="entry name" value="Transketolase-like_Pyr-bd"/>
</dbReference>
<dbReference type="PANTHER" id="PTHR43195">
    <property type="entry name" value="TRANSKETOLASE"/>
    <property type="match status" value="1"/>
</dbReference>
<evidence type="ECO:0000256" key="5">
    <source>
        <dbReference type="ARBA" id="ARBA00001964"/>
    </source>
</evidence>
<dbReference type="InterPro" id="IPR005474">
    <property type="entry name" value="Transketolase_N"/>
</dbReference>
<dbReference type="PANTHER" id="PTHR43195:SF1">
    <property type="entry name" value="FI06132P-RELATED"/>
    <property type="match status" value="1"/>
</dbReference>
<dbReference type="SMART" id="SM00861">
    <property type="entry name" value="Transket_pyr"/>
    <property type="match status" value="1"/>
</dbReference>
<dbReference type="RefSeq" id="XP_002733574.1">
    <property type="nucleotide sequence ID" value="XM_002733528.2"/>
</dbReference>
<evidence type="ECO:0000313" key="17">
    <source>
        <dbReference type="RefSeq" id="XP_002733574.1"/>
    </source>
</evidence>
<keyword evidence="12" id="KW-0106">Calcium</keyword>
<dbReference type="InterPro" id="IPR049557">
    <property type="entry name" value="Transketolase_CS"/>
</dbReference>
<evidence type="ECO:0000313" key="16">
    <source>
        <dbReference type="Proteomes" id="UP000694865"/>
    </source>
</evidence>
<evidence type="ECO:0000256" key="6">
    <source>
        <dbReference type="ARBA" id="ARBA00007131"/>
    </source>
</evidence>
<dbReference type="InterPro" id="IPR029061">
    <property type="entry name" value="THDP-binding"/>
</dbReference>
<dbReference type="InterPro" id="IPR051424">
    <property type="entry name" value="Transketolase-like"/>
</dbReference>
<evidence type="ECO:0000256" key="10">
    <source>
        <dbReference type="ARBA" id="ARBA00022679"/>
    </source>
</evidence>
<proteinExistence type="inferred from homology"/>
<dbReference type="PROSITE" id="PS00801">
    <property type="entry name" value="TRANSKETOLASE_1"/>
    <property type="match status" value="1"/>
</dbReference>
<comment type="cofactor">
    <cofactor evidence="3">
        <name>Co(2+)</name>
        <dbReference type="ChEBI" id="CHEBI:48828"/>
    </cofactor>
</comment>
<evidence type="ECO:0000256" key="14">
    <source>
        <dbReference type="ARBA" id="ARBA00023052"/>
    </source>
</evidence>
<protein>
    <recommendedName>
        <fullName evidence="9">Transketolase</fullName>
        <ecNumber evidence="8">2.2.1.1</ecNumber>
    </recommendedName>
</protein>
<keyword evidence="13" id="KW-0460">Magnesium</keyword>
<evidence type="ECO:0000256" key="1">
    <source>
        <dbReference type="ARBA" id="ARBA00001913"/>
    </source>
</evidence>
<evidence type="ECO:0000256" key="9">
    <source>
        <dbReference type="ARBA" id="ARBA00016662"/>
    </source>
</evidence>
<comment type="cofactor">
    <cofactor evidence="2">
        <name>Mn(2+)</name>
        <dbReference type="ChEBI" id="CHEBI:29035"/>
    </cofactor>
</comment>
<evidence type="ECO:0000256" key="2">
    <source>
        <dbReference type="ARBA" id="ARBA00001936"/>
    </source>
</evidence>
<organism evidence="16 17">
    <name type="scientific">Saccoglossus kowalevskii</name>
    <name type="common">Acorn worm</name>
    <dbReference type="NCBI Taxonomy" id="10224"/>
    <lineage>
        <taxon>Eukaryota</taxon>
        <taxon>Metazoa</taxon>
        <taxon>Hemichordata</taxon>
        <taxon>Enteropneusta</taxon>
        <taxon>Harrimaniidae</taxon>
        <taxon>Saccoglossus</taxon>
    </lineage>
</organism>
<comment type="cofactor">
    <cofactor evidence="1">
        <name>Ca(2+)</name>
        <dbReference type="ChEBI" id="CHEBI:29108"/>
    </cofactor>
</comment>
<sequence>MAEYHRPDSKKIQNLRDVANRLRIHSISATNASNSGHPTSCCSAAEIMSVLFFHQMKYKVKEPKDAANDRFVMSKGHAAPILYAAWAEAGLFPKEDLLNLRKIDSDLEGHPTPRLNFIDVATGSLGQGLSIACGMAYIGKYIDKARTKLRLFTPRLLFKRLYGILLFASNEGIEDQMNWHGKPLGDKAEGAIEAIHKLIVTKNGHGLCPQLPSSEVPAVDLKVKLSEPPSYTKGQKVATRLAYGTALAKIGTDNVRVVAMDGDTKNSTFADKFKNAHPDRFVECFIAEQNLVGVAIGAACRDRTVAFASTFAAFFSRAYDLLRMGAISQTNANFCGSHCGVSIGEDGPSQMALEDLAMFRAIPGSTVFYPSDAVSTERAVELAANTTGICFIRSSRPPTAVLYDNNEVFQPGKAKVVRQSDKDSVTIIGAGVTLYEAIAAADKLSADGINVRIIDPFTIKPLDVETIATNARKTGGKILTVEDHYPEGGIGEAVAGAMSEFPNITIRRLAVNAVPRSGKSTELLDMFGISSSAIVKTIKEMVK</sequence>
<keyword evidence="11" id="KW-0479">Metal-binding</keyword>
<evidence type="ECO:0000256" key="7">
    <source>
        <dbReference type="ARBA" id="ARBA00011738"/>
    </source>
</evidence>
<dbReference type="InterPro" id="IPR033248">
    <property type="entry name" value="Transketolase_C"/>
</dbReference>
<accession>A0ABM0GN32</accession>
<keyword evidence="10" id="KW-0808">Transferase</keyword>
<evidence type="ECO:0000256" key="11">
    <source>
        <dbReference type="ARBA" id="ARBA00022723"/>
    </source>
</evidence>
<gene>
    <name evidence="17" type="primary">LOC100370704</name>
</gene>
<dbReference type="Pfam" id="PF00456">
    <property type="entry name" value="Transketolase_N"/>
    <property type="match status" value="1"/>
</dbReference>
<comment type="cofactor">
    <cofactor evidence="5">
        <name>thiamine diphosphate</name>
        <dbReference type="ChEBI" id="CHEBI:58937"/>
    </cofactor>
</comment>
<dbReference type="InterPro" id="IPR020826">
    <property type="entry name" value="Transketolase_BS"/>
</dbReference>
<dbReference type="SUPFAM" id="SSF52922">
    <property type="entry name" value="TK C-terminal domain-like"/>
    <property type="match status" value="1"/>
</dbReference>
<evidence type="ECO:0000256" key="13">
    <source>
        <dbReference type="ARBA" id="ARBA00022842"/>
    </source>
</evidence>
<keyword evidence="16" id="KW-1185">Reference proteome</keyword>
<dbReference type="Gene3D" id="3.40.50.920">
    <property type="match status" value="1"/>
</dbReference>
<comment type="similarity">
    <text evidence="6">Belongs to the transketolase family.</text>
</comment>
<name>A0ABM0GN32_SACKO</name>
<evidence type="ECO:0000256" key="8">
    <source>
        <dbReference type="ARBA" id="ARBA00013152"/>
    </source>
</evidence>
<reference evidence="17" key="1">
    <citation type="submission" date="2025-08" db="UniProtKB">
        <authorList>
            <consortium name="RefSeq"/>
        </authorList>
    </citation>
    <scope>IDENTIFICATION</scope>
    <source>
        <tissue evidence="17">Testes</tissue>
    </source>
</reference>
<dbReference type="CDD" id="cd07033">
    <property type="entry name" value="TPP_PYR_DXS_TK_like"/>
    <property type="match status" value="1"/>
</dbReference>
<comment type="cofactor">
    <cofactor evidence="4">
        <name>Mg(2+)</name>
        <dbReference type="ChEBI" id="CHEBI:18420"/>
    </cofactor>
</comment>
<dbReference type="Gene3D" id="3.40.50.970">
    <property type="match status" value="2"/>
</dbReference>
<comment type="subunit">
    <text evidence="7">Homodimer.</text>
</comment>
<dbReference type="EC" id="2.2.1.1" evidence="8"/>
<feature type="domain" description="Transketolase-like pyrimidine-binding" evidence="15">
    <location>
        <begin position="237"/>
        <end position="401"/>
    </location>
</feature>
<dbReference type="Pfam" id="PF02780">
    <property type="entry name" value="Transketolase_C"/>
    <property type="match status" value="1"/>
</dbReference>
<dbReference type="GeneID" id="100370704"/>
<dbReference type="Pfam" id="PF02779">
    <property type="entry name" value="Transket_pyr"/>
    <property type="match status" value="1"/>
</dbReference>
<evidence type="ECO:0000256" key="3">
    <source>
        <dbReference type="ARBA" id="ARBA00001941"/>
    </source>
</evidence>
<dbReference type="PROSITE" id="PS00802">
    <property type="entry name" value="TRANSKETOLASE_2"/>
    <property type="match status" value="1"/>
</dbReference>
<dbReference type="Proteomes" id="UP000694865">
    <property type="component" value="Unplaced"/>
</dbReference>
<keyword evidence="14" id="KW-0786">Thiamine pyrophosphate</keyword>
<dbReference type="InterPro" id="IPR009014">
    <property type="entry name" value="Transketo_C/PFOR_II"/>
</dbReference>
<evidence type="ECO:0000259" key="15">
    <source>
        <dbReference type="SMART" id="SM00861"/>
    </source>
</evidence>
<evidence type="ECO:0000256" key="12">
    <source>
        <dbReference type="ARBA" id="ARBA00022837"/>
    </source>
</evidence>